<keyword evidence="1" id="KW-0812">Transmembrane</keyword>
<dbReference type="EMBL" id="AK369985">
    <property type="protein sequence ID" value="BAK01186.1"/>
    <property type="molecule type" value="mRNA"/>
</dbReference>
<keyword evidence="1" id="KW-0472">Membrane</keyword>
<feature type="transmembrane region" description="Helical" evidence="1">
    <location>
        <begin position="452"/>
        <end position="475"/>
    </location>
</feature>
<name>F2E1G4_HORVV</name>
<evidence type="ECO:0000313" key="2">
    <source>
        <dbReference type="EMBL" id="BAK01186.1"/>
    </source>
</evidence>
<reference evidence="2" key="1">
    <citation type="journal article" date="2011" name="Plant Physiol.">
        <title>Comprehensive sequence analysis of 24,783 barley full-length cDNAs derived from 12 clone libraries.</title>
        <authorList>
            <person name="Matsumoto T."/>
            <person name="Tanaka T."/>
            <person name="Sakai H."/>
            <person name="Amano N."/>
            <person name="Kanamori H."/>
            <person name="Kurita K."/>
            <person name="Kikuta A."/>
            <person name="Kamiya K."/>
            <person name="Yamamoto M."/>
            <person name="Ikawa H."/>
            <person name="Fujii N."/>
            <person name="Hori K."/>
            <person name="Itoh T."/>
            <person name="Sato K."/>
        </authorList>
    </citation>
    <scope>NUCLEOTIDE SEQUENCE</scope>
    <source>
        <tissue evidence="2">Shoot and root</tissue>
    </source>
</reference>
<protein>
    <submittedName>
        <fullName evidence="2">Predicted protein</fullName>
    </submittedName>
</protein>
<accession>F2E1G4</accession>
<organism evidence="2">
    <name type="scientific">Hordeum vulgare subsp. vulgare</name>
    <name type="common">Domesticated barley</name>
    <dbReference type="NCBI Taxonomy" id="112509"/>
    <lineage>
        <taxon>Eukaryota</taxon>
        <taxon>Viridiplantae</taxon>
        <taxon>Streptophyta</taxon>
        <taxon>Embryophyta</taxon>
        <taxon>Tracheophyta</taxon>
        <taxon>Spermatophyta</taxon>
        <taxon>Magnoliopsida</taxon>
        <taxon>Liliopsida</taxon>
        <taxon>Poales</taxon>
        <taxon>Poaceae</taxon>
        <taxon>BOP clade</taxon>
        <taxon>Pooideae</taxon>
        <taxon>Triticodae</taxon>
        <taxon>Triticeae</taxon>
        <taxon>Hordeinae</taxon>
        <taxon>Hordeum</taxon>
    </lineage>
</organism>
<keyword evidence="1" id="KW-1133">Transmembrane helix</keyword>
<proteinExistence type="evidence at transcript level"/>
<sequence>MIDSWSLTPENSSDAGKFTLQTSIGSPNTALTSSAPINDFATDSAYTYLQTKDSLIKLDSTNLNNIVNTTNLTSEFASGTVECTKVLTEGSNVHNPFCSISYCKNTSNSSIGYFIPLGCESPAPKVYPAFLTTLNSPFGMRALGNYLFALENPDGQPGKPGSKFHYYNFTNPAAPRYLGYIDGSFFNATSFQATGWEYAPSSDMFFFVDGRFGLHLASFDFQNSGTFDFLFSYNLFTDAGLMADNIPATSMFLDIGFLWFDPLQNMYFALTTDTYNSYYVSIIITSPSALNLTVLTVYKKTLAARNLPTITSAFVNSGFWYFAVSSYDPSTQEGFVTVYNATMDAQGSQIKTLSFPPATTGSAAFSLIGGQNAKLWMYTPASASVSAGKAALTQPTVQEFNLYSYFAIDVSLSSNPTSKYVNLTGSSDQNNFTVSFNITYASVPKPDNPTKWWIWAIVGGAVLLIAIAIGIYVCCKKKKQENEGAHEPLIADNA</sequence>
<dbReference type="AlphaFoldDB" id="F2E1G4"/>
<evidence type="ECO:0000256" key="1">
    <source>
        <dbReference type="SAM" id="Phobius"/>
    </source>
</evidence>